<evidence type="ECO:0000313" key="2">
    <source>
        <dbReference type="EMBL" id="OGM15385.1"/>
    </source>
</evidence>
<feature type="transmembrane region" description="Helical" evidence="1">
    <location>
        <begin position="12"/>
        <end position="32"/>
    </location>
</feature>
<keyword evidence="1" id="KW-0472">Membrane</keyword>
<gene>
    <name evidence="2" type="ORF">A2V97_02020</name>
</gene>
<protein>
    <recommendedName>
        <fullName evidence="4">Type 4 fimbrial biogenesis protein PilX N-terminal domain-containing protein</fullName>
    </recommendedName>
</protein>
<dbReference type="AlphaFoldDB" id="A0A1F7XM69"/>
<name>A0A1F7XM69_9BACT</name>
<dbReference type="EMBL" id="MGFX01000006">
    <property type="protein sequence ID" value="OGM15385.1"/>
    <property type="molecule type" value="Genomic_DNA"/>
</dbReference>
<evidence type="ECO:0000313" key="3">
    <source>
        <dbReference type="Proteomes" id="UP000177382"/>
    </source>
</evidence>
<accession>A0A1F7XM69</accession>
<dbReference type="STRING" id="1802485.A2V97_02020"/>
<proteinExistence type="predicted"/>
<evidence type="ECO:0000256" key="1">
    <source>
        <dbReference type="SAM" id="Phobius"/>
    </source>
</evidence>
<dbReference type="Proteomes" id="UP000177382">
    <property type="component" value="Unassembled WGS sequence"/>
</dbReference>
<reference evidence="2 3" key="1">
    <citation type="journal article" date="2016" name="Nat. Commun.">
        <title>Thousands of microbial genomes shed light on interconnected biogeochemical processes in an aquifer system.</title>
        <authorList>
            <person name="Anantharaman K."/>
            <person name="Brown C.T."/>
            <person name="Hug L.A."/>
            <person name="Sharon I."/>
            <person name="Castelle C.J."/>
            <person name="Probst A.J."/>
            <person name="Thomas B.C."/>
            <person name="Singh A."/>
            <person name="Wilkins M.J."/>
            <person name="Karaoz U."/>
            <person name="Brodie E.L."/>
            <person name="Williams K.H."/>
            <person name="Hubbard S.S."/>
            <person name="Banfield J.F."/>
        </authorList>
    </citation>
    <scope>NUCLEOTIDE SEQUENCE [LARGE SCALE GENOMIC DNA]</scope>
</reference>
<organism evidence="2 3">
    <name type="scientific">Candidatus Woesebacteria bacterium RBG_16_42_24</name>
    <dbReference type="NCBI Taxonomy" id="1802485"/>
    <lineage>
        <taxon>Bacteria</taxon>
        <taxon>Candidatus Woeseibacteriota</taxon>
    </lineage>
</organism>
<keyword evidence="1" id="KW-1133">Transmembrane helix</keyword>
<sequence length="300" mass="31415">MKNLSGPREKGQALLVVLLSMAVILTVVLSIISRSITDISLTSYSEDALRAFSAAEAGVERALIVGTDVSEAIGDASFIANVSGLGEGSSFFNYPVEIYSGESVYIWFVSHNPTTGALTCSGQPCFTGNSAEFCWGKPGTPPDDSSPAIEVSYLIDMSQRGVLNGNFVDALIGRSVHDPNSGRQSINKFQLAQSSGCSMPDGTNYAFTSGSIPLTGIPCYQTPGCMLAVRVRSLYNPVSSPNPIGIKVGGGLLPAQGKLIKSQGTTSSQSSVRKIEAYRTFGGPAPIFDATVFSQGSVSK</sequence>
<evidence type="ECO:0008006" key="4">
    <source>
        <dbReference type="Google" id="ProtNLM"/>
    </source>
</evidence>
<keyword evidence="1" id="KW-0812">Transmembrane</keyword>
<comment type="caution">
    <text evidence="2">The sequence shown here is derived from an EMBL/GenBank/DDBJ whole genome shotgun (WGS) entry which is preliminary data.</text>
</comment>